<reference evidence="3" key="1">
    <citation type="journal article" date="2014" name="Proc. Natl. Acad. Sci. U.S.A.">
        <title>Extensive sampling of basidiomycete genomes demonstrates inadequacy of the white-rot/brown-rot paradigm for wood decay fungi.</title>
        <authorList>
            <person name="Riley R."/>
            <person name="Salamov A.A."/>
            <person name="Brown D.W."/>
            <person name="Nagy L.G."/>
            <person name="Floudas D."/>
            <person name="Held B.W."/>
            <person name="Levasseur A."/>
            <person name="Lombard V."/>
            <person name="Morin E."/>
            <person name="Otillar R."/>
            <person name="Lindquist E.A."/>
            <person name="Sun H."/>
            <person name="LaButti K.M."/>
            <person name="Schmutz J."/>
            <person name="Jabbour D."/>
            <person name="Luo H."/>
            <person name="Baker S.E."/>
            <person name="Pisabarro A.G."/>
            <person name="Walton J.D."/>
            <person name="Blanchette R.A."/>
            <person name="Henrissat B."/>
            <person name="Martin F."/>
            <person name="Cullen D."/>
            <person name="Hibbett D.S."/>
            <person name="Grigoriev I.V."/>
        </authorList>
    </citation>
    <scope>NUCLEOTIDE SEQUENCE [LARGE SCALE GENOMIC DNA]</scope>
    <source>
        <strain evidence="3">FD-172 SS1</strain>
    </source>
</reference>
<protein>
    <submittedName>
        <fullName evidence="2">Uncharacterized protein</fullName>
    </submittedName>
</protein>
<dbReference type="STRING" id="930990.A0A067MQW7"/>
<evidence type="ECO:0000256" key="1">
    <source>
        <dbReference type="SAM" id="MobiDB-lite"/>
    </source>
</evidence>
<dbReference type="HOGENOM" id="CLU_016496_0_0_1"/>
<gene>
    <name evidence="2" type="ORF">BOTBODRAFT_175105</name>
</gene>
<name>A0A067MQW7_BOTB1</name>
<keyword evidence="3" id="KW-1185">Reference proteome</keyword>
<feature type="region of interest" description="Disordered" evidence="1">
    <location>
        <begin position="374"/>
        <end position="408"/>
    </location>
</feature>
<dbReference type="EMBL" id="KL198040">
    <property type="protein sequence ID" value="KDQ13976.1"/>
    <property type="molecule type" value="Genomic_DNA"/>
</dbReference>
<dbReference type="Proteomes" id="UP000027195">
    <property type="component" value="Unassembled WGS sequence"/>
</dbReference>
<evidence type="ECO:0000313" key="3">
    <source>
        <dbReference type="Proteomes" id="UP000027195"/>
    </source>
</evidence>
<organism evidence="2 3">
    <name type="scientific">Botryobasidium botryosum (strain FD-172 SS1)</name>
    <dbReference type="NCBI Taxonomy" id="930990"/>
    <lineage>
        <taxon>Eukaryota</taxon>
        <taxon>Fungi</taxon>
        <taxon>Dikarya</taxon>
        <taxon>Basidiomycota</taxon>
        <taxon>Agaricomycotina</taxon>
        <taxon>Agaricomycetes</taxon>
        <taxon>Cantharellales</taxon>
        <taxon>Botryobasidiaceae</taxon>
        <taxon>Botryobasidium</taxon>
    </lineage>
</organism>
<evidence type="ECO:0000313" key="2">
    <source>
        <dbReference type="EMBL" id="KDQ13976.1"/>
    </source>
</evidence>
<accession>A0A067MQW7</accession>
<proteinExistence type="predicted"/>
<dbReference type="InParanoid" id="A0A067MQW7"/>
<dbReference type="AlphaFoldDB" id="A0A067MQW7"/>
<sequence>MHLFHQYTTKVHCELVAQQLNCALPRQSIPSGVPLAPAARHCSHATFVPTATSPTTTRPLHSRHALNRSYRINDPLPNQISSPATTAPASEPITVHHITGQPTYATLDGKPFFCPIACDPCCRIGYNRIPDPACLCYRCHSLATTAPLTTDDHLIQRRHRLGPITNISQEAVQDYSNYNQLDCTQAHPHPSQENLVELAAFARQRAYHAIEANDRASAHHTVSHTAPDGDMDTSTILPSSAEIQDDIKNALSVHPDADDKNAVALARALSAFLLEEYHPRSTDIPEDVVTSITEAFHFCVPRIAIVEAMLNNPDFMALLASRAPQLLPAPTAPAAPRRPPPIPAPLPAAVISDVMRRHNAANWRPGQAKQAVSYALATSSGARPNPTPKRISPFISRKGSNKSATDEATFKPQGRVALQTHGTMVVDRFNNSAQASAIEARVTSVSWSRNGNVILTPQEGISLTTLRMEVCPILNIVFGVPFRALFPGEIFSATVRDITLCYGTQGDRYTVDELIAQIVDAPANRVDRTTLADNHRFTQSSERLAGNPNQLTIGLIVHFVTKEARNNFVTGINGSHKIVMNGTRYSVVPYKQSSARPVQCTKCWALGHWQSSCTSTRRVCGICASSEHNKDGHFCKTCNLWGTPCAHKAKLCINCRGGHPAFSYQCLKAQINADVAQRSGAARLNV</sequence>